<feature type="compositionally biased region" description="Basic and acidic residues" evidence="2">
    <location>
        <begin position="155"/>
        <end position="164"/>
    </location>
</feature>
<proteinExistence type="predicted"/>
<evidence type="ECO:0000313" key="4">
    <source>
        <dbReference type="Proteomes" id="UP001301958"/>
    </source>
</evidence>
<dbReference type="Proteomes" id="UP001301958">
    <property type="component" value="Unassembled WGS sequence"/>
</dbReference>
<keyword evidence="1" id="KW-0175">Coiled coil</keyword>
<feature type="compositionally biased region" description="Pro residues" evidence="2">
    <location>
        <begin position="476"/>
        <end position="485"/>
    </location>
</feature>
<feature type="coiled-coil region" evidence="1">
    <location>
        <begin position="341"/>
        <end position="400"/>
    </location>
</feature>
<reference evidence="3" key="2">
    <citation type="submission" date="2023-05" db="EMBL/GenBank/DDBJ databases">
        <authorList>
            <consortium name="Lawrence Berkeley National Laboratory"/>
            <person name="Steindorff A."/>
            <person name="Hensen N."/>
            <person name="Bonometti L."/>
            <person name="Westerberg I."/>
            <person name="Brannstrom I.O."/>
            <person name="Guillou S."/>
            <person name="Cros-Aarteil S."/>
            <person name="Calhoun S."/>
            <person name="Haridas S."/>
            <person name="Kuo A."/>
            <person name="Mondo S."/>
            <person name="Pangilinan J."/>
            <person name="Riley R."/>
            <person name="Labutti K."/>
            <person name="Andreopoulos B."/>
            <person name="Lipzen A."/>
            <person name="Chen C."/>
            <person name="Yanf M."/>
            <person name="Daum C."/>
            <person name="Ng V."/>
            <person name="Clum A."/>
            <person name="Ohm R."/>
            <person name="Martin F."/>
            <person name="Silar P."/>
            <person name="Natvig D."/>
            <person name="Lalanne C."/>
            <person name="Gautier V."/>
            <person name="Ament-Velasquez S.L."/>
            <person name="Kruys A."/>
            <person name="Hutchinson M.I."/>
            <person name="Powell A.J."/>
            <person name="Barry K."/>
            <person name="Miller A.N."/>
            <person name="Grigoriev I.V."/>
            <person name="Debuchy R."/>
            <person name="Gladieux P."/>
            <person name="Thoren M.H."/>
            <person name="Johannesson H."/>
        </authorList>
    </citation>
    <scope>NUCLEOTIDE SEQUENCE</scope>
    <source>
        <strain evidence="3">CBS 990.96</strain>
    </source>
</reference>
<feature type="compositionally biased region" description="Polar residues" evidence="2">
    <location>
        <begin position="237"/>
        <end position="254"/>
    </location>
</feature>
<feature type="compositionally biased region" description="Basic and acidic residues" evidence="2">
    <location>
        <begin position="179"/>
        <end position="189"/>
    </location>
</feature>
<sequence length="566" mass="62336">MGLASPTLSRPPLSPLSRRTATWVSQVQHLSVHHPNSDETVMTFNNDADDEDEGESGDENFNVNMDPHKHITNGNGEDDEETEAVITDKVNSQIRIYDDQENIEQDLEEDEDEGDQSEQPIYFDEEDPYSDEDDDHEEENNSDKSKSMSLTKPYQHYDSDKENEPPDPSSFPQSPPQYDSRDILIERISHLLSRLPSTSSSTEEEILSALHSKVDEMEHLLETGTIPSPPSASSSSQNTTTKPTYEQPQQRFESTIPQSFESIPPQSFESMPDTLSPSASRYYQLKGSFPLPVSPASPFPEQPEESDTTSHLTEATNLALEAAKQACQTQSLLTAQITFEAEALRTELVRITANLRTRKEESDHLHSLLVERAEAAAQRIINLESEIQELEEDITSDLRHLRIEMRALETLVSEFIPPQNSDPELIQAIANWKSDWARVKQRVTSRRTTNHLLHVVPRIQVTDASNPSSFSSSARQPPPPPPPPPPREREDGSLLGLASSPILSSVGSRASGGSGSGSNTLITSNAGGVGNLEGGPPSSVGSSSNGRGRRGERERGSGFGVVGSRK</sequence>
<feature type="compositionally biased region" description="Gly residues" evidence="2">
    <location>
        <begin position="557"/>
        <end position="566"/>
    </location>
</feature>
<reference evidence="3" key="1">
    <citation type="journal article" date="2023" name="Mol. Phylogenet. Evol.">
        <title>Genome-scale phylogeny and comparative genomics of the fungal order Sordariales.</title>
        <authorList>
            <person name="Hensen N."/>
            <person name="Bonometti L."/>
            <person name="Westerberg I."/>
            <person name="Brannstrom I.O."/>
            <person name="Guillou S."/>
            <person name="Cros-Aarteil S."/>
            <person name="Calhoun S."/>
            <person name="Haridas S."/>
            <person name="Kuo A."/>
            <person name="Mondo S."/>
            <person name="Pangilinan J."/>
            <person name="Riley R."/>
            <person name="LaButti K."/>
            <person name="Andreopoulos B."/>
            <person name="Lipzen A."/>
            <person name="Chen C."/>
            <person name="Yan M."/>
            <person name="Daum C."/>
            <person name="Ng V."/>
            <person name="Clum A."/>
            <person name="Steindorff A."/>
            <person name="Ohm R.A."/>
            <person name="Martin F."/>
            <person name="Silar P."/>
            <person name="Natvig D.O."/>
            <person name="Lalanne C."/>
            <person name="Gautier V."/>
            <person name="Ament-Velasquez S.L."/>
            <person name="Kruys A."/>
            <person name="Hutchinson M.I."/>
            <person name="Powell A.J."/>
            <person name="Barry K."/>
            <person name="Miller A.N."/>
            <person name="Grigoriev I.V."/>
            <person name="Debuchy R."/>
            <person name="Gladieux P."/>
            <person name="Hiltunen Thoren M."/>
            <person name="Johannesson H."/>
        </authorList>
    </citation>
    <scope>NUCLEOTIDE SEQUENCE</scope>
    <source>
        <strain evidence="3">CBS 990.96</strain>
    </source>
</reference>
<feature type="compositionally biased region" description="Acidic residues" evidence="2">
    <location>
        <begin position="123"/>
        <end position="138"/>
    </location>
</feature>
<organism evidence="3 4">
    <name type="scientific">Podospora fimiseda</name>
    <dbReference type="NCBI Taxonomy" id="252190"/>
    <lineage>
        <taxon>Eukaryota</taxon>
        <taxon>Fungi</taxon>
        <taxon>Dikarya</taxon>
        <taxon>Ascomycota</taxon>
        <taxon>Pezizomycotina</taxon>
        <taxon>Sordariomycetes</taxon>
        <taxon>Sordariomycetidae</taxon>
        <taxon>Sordariales</taxon>
        <taxon>Podosporaceae</taxon>
        <taxon>Podospora</taxon>
    </lineage>
</organism>
<feature type="compositionally biased region" description="Basic and acidic residues" evidence="2">
    <location>
        <begin position="212"/>
        <end position="221"/>
    </location>
</feature>
<feature type="compositionally biased region" description="Acidic residues" evidence="2">
    <location>
        <begin position="99"/>
        <end position="116"/>
    </location>
</feature>
<accession>A0AAN7BR62</accession>
<keyword evidence="4" id="KW-1185">Reference proteome</keyword>
<feature type="compositionally biased region" description="Low complexity" evidence="2">
    <location>
        <begin position="190"/>
        <end position="201"/>
    </location>
</feature>
<feature type="region of interest" description="Disordered" evidence="2">
    <location>
        <begin position="1"/>
        <end position="20"/>
    </location>
</feature>
<feature type="compositionally biased region" description="Low complexity" evidence="2">
    <location>
        <begin position="534"/>
        <end position="546"/>
    </location>
</feature>
<comment type="caution">
    <text evidence="3">The sequence shown here is derived from an EMBL/GenBank/DDBJ whole genome shotgun (WGS) entry which is preliminary data.</text>
</comment>
<name>A0AAN7BR62_9PEZI</name>
<feature type="region of interest" description="Disordered" evidence="2">
    <location>
        <begin position="454"/>
        <end position="566"/>
    </location>
</feature>
<dbReference type="AlphaFoldDB" id="A0AAN7BR62"/>
<dbReference type="EMBL" id="MU865324">
    <property type="protein sequence ID" value="KAK4227999.1"/>
    <property type="molecule type" value="Genomic_DNA"/>
</dbReference>
<evidence type="ECO:0000256" key="1">
    <source>
        <dbReference type="SAM" id="Coils"/>
    </source>
</evidence>
<protein>
    <submittedName>
        <fullName evidence="3">Uncharacterized protein</fullName>
    </submittedName>
</protein>
<feature type="region of interest" description="Disordered" evidence="2">
    <location>
        <begin position="30"/>
        <end position="254"/>
    </location>
</feature>
<evidence type="ECO:0000256" key="2">
    <source>
        <dbReference type="SAM" id="MobiDB-lite"/>
    </source>
</evidence>
<feature type="compositionally biased region" description="Pro residues" evidence="2">
    <location>
        <begin position="166"/>
        <end position="175"/>
    </location>
</feature>
<evidence type="ECO:0000313" key="3">
    <source>
        <dbReference type="EMBL" id="KAK4227999.1"/>
    </source>
</evidence>
<feature type="compositionally biased region" description="Acidic residues" evidence="2">
    <location>
        <begin position="47"/>
        <end position="58"/>
    </location>
</feature>
<gene>
    <name evidence="3" type="ORF">QBC38DRAFT_454711</name>
</gene>
<feature type="region of interest" description="Disordered" evidence="2">
    <location>
        <begin position="293"/>
        <end position="312"/>
    </location>
</feature>